<name>A0A8W8KAJ0_MAGGI</name>
<evidence type="ECO:0008006" key="3">
    <source>
        <dbReference type="Google" id="ProtNLM"/>
    </source>
</evidence>
<reference evidence="1" key="1">
    <citation type="submission" date="2022-08" db="UniProtKB">
        <authorList>
            <consortium name="EnsemblMetazoa"/>
        </authorList>
    </citation>
    <scope>IDENTIFICATION</scope>
    <source>
        <strain evidence="1">05x7-T-G4-1.051#20</strain>
    </source>
</reference>
<dbReference type="InterPro" id="IPR050952">
    <property type="entry name" value="TRIM-NHL_E3_ligases"/>
</dbReference>
<dbReference type="InterPro" id="IPR011042">
    <property type="entry name" value="6-blade_b-propeller_TolB-like"/>
</dbReference>
<dbReference type="PANTHER" id="PTHR24104:SF25">
    <property type="entry name" value="PROTEIN LIN-41"/>
    <property type="match status" value="1"/>
</dbReference>
<sequence length="311" mass="35209">MKILPIADEKQDSDLKEALIRKNSHSKHGNDQVCAVQLDYIEYGLDMILALVPQNEDRVWIHSTLSYQSDLVDSFGQCLSSIDLHRCSAHFSLLPCGRQVFTDYQNKCIKSVNVEGEVVTLFSTQPLRPCGIFVTESERGLGILVSLEDNVSYQPIPTSQRMVKHYSLKGDVICIYRCDEQSDDSSPLFNRPDALTQNRNKDICVVNRTDFDSGEVCIITEEGNFKSRYQGDGLTFDPCGICCDSKMNIIVSDYSNTCVHLLTCEGEFSAYLLTRDTLLGDPWCVGIYNDCLWLGCNRGRIERYRLLYKDS</sequence>
<keyword evidence="2" id="KW-1185">Reference proteome</keyword>
<dbReference type="Gene3D" id="2.120.10.30">
    <property type="entry name" value="TolB, C-terminal domain"/>
    <property type="match status" value="1"/>
</dbReference>
<dbReference type="SUPFAM" id="SSF101898">
    <property type="entry name" value="NHL repeat"/>
    <property type="match status" value="1"/>
</dbReference>
<dbReference type="PANTHER" id="PTHR24104">
    <property type="entry name" value="E3 UBIQUITIN-PROTEIN LIGASE NHLRC1-RELATED"/>
    <property type="match status" value="1"/>
</dbReference>
<dbReference type="EnsemblMetazoa" id="G23097.3">
    <property type="protein sequence ID" value="G23097.3:cds"/>
    <property type="gene ID" value="G23097"/>
</dbReference>
<dbReference type="EnsemblMetazoa" id="G23097.1">
    <property type="protein sequence ID" value="G23097.1:cds"/>
    <property type="gene ID" value="G23097"/>
</dbReference>
<dbReference type="Proteomes" id="UP000005408">
    <property type="component" value="Unassembled WGS sequence"/>
</dbReference>
<organism evidence="1 2">
    <name type="scientific">Magallana gigas</name>
    <name type="common">Pacific oyster</name>
    <name type="synonym">Crassostrea gigas</name>
    <dbReference type="NCBI Taxonomy" id="29159"/>
    <lineage>
        <taxon>Eukaryota</taxon>
        <taxon>Metazoa</taxon>
        <taxon>Spiralia</taxon>
        <taxon>Lophotrochozoa</taxon>
        <taxon>Mollusca</taxon>
        <taxon>Bivalvia</taxon>
        <taxon>Autobranchia</taxon>
        <taxon>Pteriomorphia</taxon>
        <taxon>Ostreida</taxon>
        <taxon>Ostreoidea</taxon>
        <taxon>Ostreidae</taxon>
        <taxon>Magallana</taxon>
    </lineage>
</organism>
<protein>
    <recommendedName>
        <fullName evidence="3">Tripartite motif-containing protein 2</fullName>
    </recommendedName>
</protein>
<proteinExistence type="predicted"/>
<accession>A0A8W8KAJ0</accession>
<dbReference type="GO" id="GO:0000209">
    <property type="term" value="P:protein polyubiquitination"/>
    <property type="evidence" value="ECO:0007669"/>
    <property type="project" value="TreeGrafter"/>
</dbReference>
<dbReference type="GO" id="GO:0008270">
    <property type="term" value="F:zinc ion binding"/>
    <property type="evidence" value="ECO:0007669"/>
    <property type="project" value="UniProtKB-KW"/>
</dbReference>
<dbReference type="AlphaFoldDB" id="A0A8W8KAJ0"/>
<evidence type="ECO:0000313" key="1">
    <source>
        <dbReference type="EnsemblMetazoa" id="G23097.3:cds"/>
    </source>
</evidence>
<dbReference type="GO" id="GO:0043161">
    <property type="term" value="P:proteasome-mediated ubiquitin-dependent protein catabolic process"/>
    <property type="evidence" value="ECO:0007669"/>
    <property type="project" value="TreeGrafter"/>
</dbReference>
<dbReference type="EnsemblMetazoa" id="G23097.2">
    <property type="protein sequence ID" value="G23097.2:cds"/>
    <property type="gene ID" value="G23097"/>
</dbReference>
<dbReference type="GO" id="GO:0061630">
    <property type="term" value="F:ubiquitin protein ligase activity"/>
    <property type="evidence" value="ECO:0007669"/>
    <property type="project" value="TreeGrafter"/>
</dbReference>
<evidence type="ECO:0000313" key="2">
    <source>
        <dbReference type="Proteomes" id="UP000005408"/>
    </source>
</evidence>